<evidence type="ECO:0000313" key="1">
    <source>
        <dbReference type="EMBL" id="RMB57231.1"/>
    </source>
</evidence>
<organism evidence="1 2">
    <name type="scientific">Tessaracoccus antarcticus</name>
    <dbReference type="NCBI Taxonomy" id="2479848"/>
    <lineage>
        <taxon>Bacteria</taxon>
        <taxon>Bacillati</taxon>
        <taxon>Actinomycetota</taxon>
        <taxon>Actinomycetes</taxon>
        <taxon>Propionibacteriales</taxon>
        <taxon>Propionibacteriaceae</taxon>
        <taxon>Tessaracoccus</taxon>
    </lineage>
</organism>
<dbReference type="RefSeq" id="WP_121902731.1">
    <property type="nucleotide sequence ID" value="NZ_REFW01000007.1"/>
</dbReference>
<name>A0A3M0FX21_9ACTN</name>
<sequence length="114" mass="12694">MSALLAKAEAQLELNTALAVRRACWLARTALESLVLDLLRAKGISAESSSERSKLSCLESAYADERDLTFKAEFAWNRLSEACHQHAYQLAPTYSEAKHLIDLVAELTQRRESA</sequence>
<evidence type="ECO:0000313" key="2">
    <source>
        <dbReference type="Proteomes" id="UP000275256"/>
    </source>
</evidence>
<proteinExistence type="predicted"/>
<evidence type="ECO:0008006" key="3">
    <source>
        <dbReference type="Google" id="ProtNLM"/>
    </source>
</evidence>
<dbReference type="AlphaFoldDB" id="A0A3M0FX21"/>
<dbReference type="Proteomes" id="UP000275256">
    <property type="component" value="Unassembled WGS sequence"/>
</dbReference>
<comment type="caution">
    <text evidence="1">The sequence shown here is derived from an EMBL/GenBank/DDBJ whole genome shotgun (WGS) entry which is preliminary data.</text>
</comment>
<dbReference type="OrthoDB" id="4322177at2"/>
<dbReference type="EMBL" id="REFW01000007">
    <property type="protein sequence ID" value="RMB57231.1"/>
    <property type="molecule type" value="Genomic_DNA"/>
</dbReference>
<keyword evidence="2" id="KW-1185">Reference proteome</keyword>
<reference evidence="1 2" key="1">
    <citation type="submission" date="2018-10" db="EMBL/GenBank/DDBJ databases">
        <title>Tessaracoccus antarcticuss sp. nov., isolated from sediment.</title>
        <authorList>
            <person name="Zhou L.Y."/>
            <person name="Du Z.J."/>
        </authorList>
    </citation>
    <scope>NUCLEOTIDE SEQUENCE [LARGE SCALE GENOMIC DNA]</scope>
    <source>
        <strain evidence="1 2">JDX10</strain>
    </source>
</reference>
<gene>
    <name evidence="1" type="ORF">EAX62_15935</name>
</gene>
<accession>A0A3M0FX21</accession>
<protein>
    <recommendedName>
        <fullName evidence="3">HEPN domain-containing protein</fullName>
    </recommendedName>
</protein>